<dbReference type="EMBL" id="JBHRXP010000003">
    <property type="protein sequence ID" value="MFC3580173.1"/>
    <property type="molecule type" value="Genomic_DNA"/>
</dbReference>
<dbReference type="RefSeq" id="WP_261295393.1">
    <property type="nucleotide sequence ID" value="NZ_JANQBK010000015.1"/>
</dbReference>
<protein>
    <submittedName>
        <fullName evidence="1">Uncharacterized protein</fullName>
    </submittedName>
</protein>
<evidence type="ECO:0000313" key="2">
    <source>
        <dbReference type="Proteomes" id="UP001595713"/>
    </source>
</evidence>
<keyword evidence="2" id="KW-1185">Reference proteome</keyword>
<gene>
    <name evidence="1" type="ORF">ACFONA_08335</name>
</gene>
<dbReference type="Proteomes" id="UP001595713">
    <property type="component" value="Unassembled WGS sequence"/>
</dbReference>
<organism evidence="1 2">
    <name type="scientific">Sphingomonas hylomeconis</name>
    <dbReference type="NCBI Taxonomy" id="1395958"/>
    <lineage>
        <taxon>Bacteria</taxon>
        <taxon>Pseudomonadati</taxon>
        <taxon>Pseudomonadota</taxon>
        <taxon>Alphaproteobacteria</taxon>
        <taxon>Sphingomonadales</taxon>
        <taxon>Sphingomonadaceae</taxon>
        <taxon>Sphingomonas</taxon>
    </lineage>
</organism>
<evidence type="ECO:0000313" key="1">
    <source>
        <dbReference type="EMBL" id="MFC3580173.1"/>
    </source>
</evidence>
<comment type="caution">
    <text evidence="1">The sequence shown here is derived from an EMBL/GenBank/DDBJ whole genome shotgun (WGS) entry which is preliminary data.</text>
</comment>
<sequence length="137" mass="14403">MTPTLPEILRGNFMSLAIPATPDMAGQFMTARVSVIALLNLLGAQEAERGTAGAVRENRMISDLLGSAPAYAVVVPEPRDAPSPAAIDAHNAALRRALIALHEAVEQRGDDATEARILALYAAMAEGRKLILPPLPG</sequence>
<accession>A0ABV7ST53</accession>
<reference evidence="2" key="1">
    <citation type="journal article" date="2019" name="Int. J. Syst. Evol. Microbiol.">
        <title>The Global Catalogue of Microorganisms (GCM) 10K type strain sequencing project: providing services to taxonomists for standard genome sequencing and annotation.</title>
        <authorList>
            <consortium name="The Broad Institute Genomics Platform"/>
            <consortium name="The Broad Institute Genome Sequencing Center for Infectious Disease"/>
            <person name="Wu L."/>
            <person name="Ma J."/>
        </authorList>
    </citation>
    <scope>NUCLEOTIDE SEQUENCE [LARGE SCALE GENOMIC DNA]</scope>
    <source>
        <strain evidence="2">KCTC 42739</strain>
    </source>
</reference>
<name>A0ABV7ST53_9SPHN</name>
<proteinExistence type="predicted"/>